<dbReference type="EMBL" id="JAFBCL010000001">
    <property type="protein sequence ID" value="MBM7811603.1"/>
    <property type="molecule type" value="Genomic_DNA"/>
</dbReference>
<dbReference type="EMBL" id="CP072788">
    <property type="protein sequence ID" value="QTR05401.1"/>
    <property type="molecule type" value="Genomic_DNA"/>
</dbReference>
<dbReference type="RefSeq" id="WP_204842472.1">
    <property type="nucleotide sequence ID" value="NZ_JAFBCL010000001.1"/>
</dbReference>
<evidence type="ECO:0000313" key="4">
    <source>
        <dbReference type="Proteomes" id="UP000671828"/>
    </source>
</evidence>
<dbReference type="Proteomes" id="UP000671828">
    <property type="component" value="Chromosome"/>
</dbReference>
<evidence type="ECO:0000313" key="3">
    <source>
        <dbReference type="EMBL" id="QTR05401.1"/>
    </source>
</evidence>
<reference evidence="2 5" key="1">
    <citation type="submission" date="2021-01" db="EMBL/GenBank/DDBJ databases">
        <title>Sequencing the genomes of 1000 actinobacteria strains.</title>
        <authorList>
            <person name="Klenk H.-P."/>
        </authorList>
    </citation>
    <scope>NUCLEOTIDE SEQUENCE [LARGE SCALE GENOMIC DNA]</scope>
    <source>
        <strain evidence="2 5">DSM 44581</strain>
    </source>
</reference>
<dbReference type="InterPro" id="IPR007278">
    <property type="entry name" value="DUF397"/>
</dbReference>
<dbReference type="Proteomes" id="UP001195724">
    <property type="component" value="Unassembled WGS sequence"/>
</dbReference>
<gene>
    <name evidence="3" type="ORF">J7S33_12685</name>
    <name evidence="2" type="ORF">JOE68_002468</name>
</gene>
<protein>
    <submittedName>
        <fullName evidence="3">DUF397 domain-containing protein</fullName>
    </submittedName>
</protein>
<evidence type="ECO:0000259" key="1">
    <source>
        <dbReference type="Pfam" id="PF04149"/>
    </source>
</evidence>
<evidence type="ECO:0000313" key="5">
    <source>
        <dbReference type="Proteomes" id="UP001195724"/>
    </source>
</evidence>
<dbReference type="AlphaFoldDB" id="A0A8T8I443"/>
<dbReference type="Pfam" id="PF04149">
    <property type="entry name" value="DUF397"/>
    <property type="match status" value="1"/>
</dbReference>
<keyword evidence="5" id="KW-1185">Reference proteome</keyword>
<organism evidence="3 4">
    <name type="scientific">Saccharothrix algeriensis</name>
    <dbReference type="NCBI Taxonomy" id="173560"/>
    <lineage>
        <taxon>Bacteria</taxon>
        <taxon>Bacillati</taxon>
        <taxon>Actinomycetota</taxon>
        <taxon>Actinomycetes</taxon>
        <taxon>Pseudonocardiales</taxon>
        <taxon>Pseudonocardiaceae</taxon>
        <taxon>Saccharothrix</taxon>
    </lineage>
</organism>
<evidence type="ECO:0000313" key="2">
    <source>
        <dbReference type="EMBL" id="MBM7811603.1"/>
    </source>
</evidence>
<reference evidence="3" key="2">
    <citation type="submission" date="2021-04" db="EMBL/GenBank/DDBJ databases">
        <title>Saccharothrix algeriensis WGS.</title>
        <authorList>
            <person name="Stuskova K."/>
            <person name="Hakalova E."/>
            <person name="Tebbal A.B."/>
            <person name="Eichmeier A."/>
        </authorList>
    </citation>
    <scope>NUCLEOTIDE SEQUENCE</scope>
    <source>
        <strain evidence="3">NRRL B-24137</strain>
    </source>
</reference>
<feature type="domain" description="DUF397" evidence="1">
    <location>
        <begin position="15"/>
        <end position="65"/>
    </location>
</feature>
<proteinExistence type="predicted"/>
<accession>A0A8T8I443</accession>
<name>A0A8T8I443_9PSEU</name>
<sequence>MDSIDVSISATDPVGFRKSSYCEANGSCVEVAEYRGWIVVGDSKCPSCPVLWFTPDEWEVFVAGVLAGEFAFGRKFDRVKRLVGLLFRLFA</sequence>